<evidence type="ECO:0000313" key="2">
    <source>
        <dbReference type="Proteomes" id="UP000075377"/>
    </source>
</evidence>
<dbReference type="AlphaFoldDB" id="A0A149UL19"/>
<sequence>MVFFLLLSALACLLGWPVHSLRLFLERPVSTNSSASSLTTCPAPGTQAAHPEKLLFFGNFERRRDTR</sequence>
<accession>A0A149UL19</accession>
<name>A0A149UL19_9PROT</name>
<proteinExistence type="predicted"/>
<dbReference type="PATRIC" id="fig|178901.14.peg.2410"/>
<organism evidence="1 2">
    <name type="scientific">Acetobacter malorum</name>
    <dbReference type="NCBI Taxonomy" id="178901"/>
    <lineage>
        <taxon>Bacteria</taxon>
        <taxon>Pseudomonadati</taxon>
        <taxon>Pseudomonadota</taxon>
        <taxon>Alphaproteobacteria</taxon>
        <taxon>Acetobacterales</taxon>
        <taxon>Acetobacteraceae</taxon>
        <taxon>Acetobacter</taxon>
    </lineage>
</organism>
<protein>
    <submittedName>
        <fullName evidence="1">Uncharacterized protein</fullName>
    </submittedName>
</protein>
<reference evidence="1 2" key="1">
    <citation type="submission" date="2015-06" db="EMBL/GenBank/DDBJ databases">
        <title>Improved classification and identification of acetic acid bacteria using matrix-assisted laser desorption/ionization time-of-flight mass spectrometry; Gluconobacter nephelii and Gluconobacter uchimurae are later heterotypic synonyms of Gluconobacter japonicus and Gluconobacter oxydans, respectively.</title>
        <authorList>
            <person name="Li L."/>
            <person name="Cleenwerck I."/>
            <person name="De Vuyst L."/>
            <person name="Vandamme P."/>
        </authorList>
    </citation>
    <scope>NUCLEOTIDE SEQUENCE [LARGE SCALE GENOMIC DNA]</scope>
    <source>
        <strain evidence="1 2">LMG 1699</strain>
    </source>
</reference>
<comment type="caution">
    <text evidence="1">The sequence shown here is derived from an EMBL/GenBank/DDBJ whole genome shotgun (WGS) entry which is preliminary data.</text>
</comment>
<evidence type="ECO:0000313" key="1">
    <source>
        <dbReference type="EMBL" id="KXV68661.1"/>
    </source>
</evidence>
<dbReference type="Proteomes" id="UP000075377">
    <property type="component" value="Unassembled WGS sequence"/>
</dbReference>
<gene>
    <name evidence="1" type="ORF">AD951_10005</name>
</gene>
<dbReference type="EMBL" id="LHZX01000304">
    <property type="protein sequence ID" value="KXV68661.1"/>
    <property type="molecule type" value="Genomic_DNA"/>
</dbReference>